<feature type="transmembrane region" description="Helical" evidence="6">
    <location>
        <begin position="226"/>
        <end position="248"/>
    </location>
</feature>
<dbReference type="CDD" id="cd03386">
    <property type="entry name" value="PAP2_Aur1_like"/>
    <property type="match status" value="1"/>
</dbReference>
<dbReference type="PANTHER" id="PTHR31310">
    <property type="match status" value="1"/>
</dbReference>
<dbReference type="FunFam" id="1.20.144.10:FF:000015">
    <property type="entry name" value="Aureobasidin resistance protein Aur1"/>
    <property type="match status" value="1"/>
</dbReference>
<feature type="transmembrane region" description="Helical" evidence="6">
    <location>
        <begin position="281"/>
        <end position="299"/>
    </location>
</feature>
<keyword evidence="9" id="KW-1185">Reference proteome</keyword>
<proteinExistence type="predicted"/>
<dbReference type="PANTHER" id="PTHR31310:SF11">
    <property type="entry name" value="INOSITOL PHOSPHORYLCERAMIDE SYNTHASE CATALYTIC SUBUNIT AUR1"/>
    <property type="match status" value="1"/>
</dbReference>
<comment type="subcellular location">
    <subcellularLocation>
        <location evidence="1">Membrane</location>
        <topology evidence="1">Multi-pass membrane protein</topology>
    </subcellularLocation>
</comment>
<feature type="transmembrane region" description="Helical" evidence="6">
    <location>
        <begin position="193"/>
        <end position="214"/>
    </location>
</feature>
<dbReference type="GO" id="GO:0016020">
    <property type="term" value="C:membrane"/>
    <property type="evidence" value="ECO:0007669"/>
    <property type="project" value="UniProtKB-SubCell"/>
</dbReference>
<dbReference type="AlphaFoldDB" id="A0A6A6VAD5"/>
<evidence type="ECO:0000256" key="4">
    <source>
        <dbReference type="ARBA" id="ARBA00023136"/>
    </source>
</evidence>
<evidence type="ECO:0000256" key="5">
    <source>
        <dbReference type="SAM" id="MobiDB-lite"/>
    </source>
</evidence>
<dbReference type="SUPFAM" id="SSF48317">
    <property type="entry name" value="Acid phosphatase/Vanadium-dependent haloperoxidase"/>
    <property type="match status" value="1"/>
</dbReference>
<feature type="transmembrane region" description="Helical" evidence="6">
    <location>
        <begin position="311"/>
        <end position="328"/>
    </location>
</feature>
<evidence type="ECO:0000256" key="1">
    <source>
        <dbReference type="ARBA" id="ARBA00004141"/>
    </source>
</evidence>
<dbReference type="InterPro" id="IPR026841">
    <property type="entry name" value="Aur1/Ipt1"/>
</dbReference>
<name>A0A6A6VAD5_9PLEO</name>
<dbReference type="InterPro" id="IPR052185">
    <property type="entry name" value="IPC_Synthase-Related"/>
</dbReference>
<dbReference type="GO" id="GO:0070916">
    <property type="term" value="C:inositol phosphoceramide synthase complex"/>
    <property type="evidence" value="ECO:0007669"/>
    <property type="project" value="TreeGrafter"/>
</dbReference>
<keyword evidence="4 6" id="KW-0472">Membrane</keyword>
<evidence type="ECO:0000256" key="3">
    <source>
        <dbReference type="ARBA" id="ARBA00022989"/>
    </source>
</evidence>
<evidence type="ECO:0000259" key="7">
    <source>
        <dbReference type="Pfam" id="PF14378"/>
    </source>
</evidence>
<keyword evidence="3 6" id="KW-1133">Transmembrane helix</keyword>
<gene>
    <name evidence="8" type="ORF">M011DRAFT_494693</name>
</gene>
<feature type="region of interest" description="Disordered" evidence="5">
    <location>
        <begin position="401"/>
        <end position="448"/>
    </location>
</feature>
<sequence length="448" mass="49798">MTTNKTSTYLAFLENSTSDMMHGARKIPGLAALPKFIPHRVRRKWRATKSRIRSRQSPASSLSSLQTSFSISDTLRSLRTHPWSIYDGQYLFLGIVAIFSLSVSEAPGPFAKTFAAALLMLGLLLPVSRQALLPALPVLTWLLLFASCKYVPADYRPAIWVRVLPTLENVLYGANLSNILSAHKHVVLDLLAWLPYGVVHYVSPVCVSAAMFIWGPPGTLPQWARAFGYMNTIAVLIQLVFPCSPPWYENTYGLAPANYSIPGDAAGLKAVDKLLGTGYESMFLASPMVFGAFPSLHSGWATLEALFMGHLFPRLFPVYCFYVMWLWWSTMYFSHHYAVDLVAGSLLAGVAFFWSRGQFLPRVQPEKTFRWDYDYVEVGEPQDGTSYGLLDIYEEFHPLSDSDDWATGSSSSYSTGNRSPSAAGTRTPVDDARSSWDGETVGSDTEMR</sequence>
<feature type="transmembrane region" description="Helical" evidence="6">
    <location>
        <begin position="334"/>
        <end position="354"/>
    </location>
</feature>
<dbReference type="InterPro" id="IPR036938">
    <property type="entry name" value="PAP2/HPO_sf"/>
</dbReference>
<dbReference type="OrthoDB" id="5784at2759"/>
<evidence type="ECO:0000256" key="2">
    <source>
        <dbReference type="ARBA" id="ARBA00022692"/>
    </source>
</evidence>
<dbReference type="Proteomes" id="UP000799440">
    <property type="component" value="Unassembled WGS sequence"/>
</dbReference>
<feature type="transmembrane region" description="Helical" evidence="6">
    <location>
        <begin position="132"/>
        <end position="152"/>
    </location>
</feature>
<evidence type="ECO:0000313" key="9">
    <source>
        <dbReference type="Proteomes" id="UP000799440"/>
    </source>
</evidence>
<dbReference type="EMBL" id="MU006575">
    <property type="protein sequence ID" value="KAF2746856.1"/>
    <property type="molecule type" value="Genomic_DNA"/>
</dbReference>
<dbReference type="GO" id="GO:0006676">
    <property type="term" value="P:mannosyl diphosphorylinositol ceramide metabolic process"/>
    <property type="evidence" value="ECO:0007669"/>
    <property type="project" value="TreeGrafter"/>
</dbReference>
<organism evidence="8 9">
    <name type="scientific">Sporormia fimetaria CBS 119925</name>
    <dbReference type="NCBI Taxonomy" id="1340428"/>
    <lineage>
        <taxon>Eukaryota</taxon>
        <taxon>Fungi</taxon>
        <taxon>Dikarya</taxon>
        <taxon>Ascomycota</taxon>
        <taxon>Pezizomycotina</taxon>
        <taxon>Dothideomycetes</taxon>
        <taxon>Pleosporomycetidae</taxon>
        <taxon>Pleosporales</taxon>
        <taxon>Sporormiaceae</taxon>
        <taxon>Sporormia</taxon>
    </lineage>
</organism>
<evidence type="ECO:0000313" key="8">
    <source>
        <dbReference type="EMBL" id="KAF2746856.1"/>
    </source>
</evidence>
<keyword evidence="2 6" id="KW-0812">Transmembrane</keyword>
<feature type="transmembrane region" description="Helical" evidence="6">
    <location>
        <begin position="85"/>
        <end position="103"/>
    </location>
</feature>
<feature type="domain" description="Inositolphosphotransferase Aur1/Ipt1" evidence="7">
    <location>
        <begin position="176"/>
        <end position="353"/>
    </location>
</feature>
<dbReference type="GO" id="GO:0030148">
    <property type="term" value="P:sphingolipid biosynthetic process"/>
    <property type="evidence" value="ECO:0007669"/>
    <property type="project" value="TreeGrafter"/>
</dbReference>
<protein>
    <submittedName>
        <fullName evidence="8">PAP2-domain-containing protein</fullName>
    </submittedName>
</protein>
<accession>A0A6A6VAD5</accession>
<dbReference type="Pfam" id="PF14378">
    <property type="entry name" value="PAP2_3"/>
    <property type="match status" value="1"/>
</dbReference>
<evidence type="ECO:0000256" key="6">
    <source>
        <dbReference type="SAM" id="Phobius"/>
    </source>
</evidence>
<reference evidence="8" key="1">
    <citation type="journal article" date="2020" name="Stud. Mycol.">
        <title>101 Dothideomycetes genomes: a test case for predicting lifestyles and emergence of pathogens.</title>
        <authorList>
            <person name="Haridas S."/>
            <person name="Albert R."/>
            <person name="Binder M."/>
            <person name="Bloem J."/>
            <person name="Labutti K."/>
            <person name="Salamov A."/>
            <person name="Andreopoulos B."/>
            <person name="Baker S."/>
            <person name="Barry K."/>
            <person name="Bills G."/>
            <person name="Bluhm B."/>
            <person name="Cannon C."/>
            <person name="Castanera R."/>
            <person name="Culley D."/>
            <person name="Daum C."/>
            <person name="Ezra D."/>
            <person name="Gonzalez J."/>
            <person name="Henrissat B."/>
            <person name="Kuo A."/>
            <person name="Liang C."/>
            <person name="Lipzen A."/>
            <person name="Lutzoni F."/>
            <person name="Magnuson J."/>
            <person name="Mondo S."/>
            <person name="Nolan M."/>
            <person name="Ohm R."/>
            <person name="Pangilinan J."/>
            <person name="Park H.-J."/>
            <person name="Ramirez L."/>
            <person name="Alfaro M."/>
            <person name="Sun H."/>
            <person name="Tritt A."/>
            <person name="Yoshinaga Y."/>
            <person name="Zwiers L.-H."/>
            <person name="Turgeon B."/>
            <person name="Goodwin S."/>
            <person name="Spatafora J."/>
            <person name="Crous P."/>
            <person name="Grigoriev I."/>
        </authorList>
    </citation>
    <scope>NUCLEOTIDE SEQUENCE</scope>
    <source>
        <strain evidence="8">CBS 119925</strain>
    </source>
</reference>
<feature type="compositionally biased region" description="Low complexity" evidence="5">
    <location>
        <begin position="405"/>
        <end position="421"/>
    </location>
</feature>